<accession>A0A660KQU8</accession>
<dbReference type="AlphaFoldDB" id="A0A660KQU8"/>
<name>A0A660KQU8_9ROSI</name>
<dbReference type="EMBL" id="CM017324">
    <property type="protein sequence ID" value="KAE8038121.1"/>
    <property type="molecule type" value="Genomic_DNA"/>
</dbReference>
<sequence>MEMNEAKRERGAARVEMKKKEVTDGFNITPTSLADSTNTNMNLRNFLDSIDRQAKKPKNPPERIHLHTLSNPFTQFNANPDGLHPKSFKPNCGITPPKTTTDSKAIKTSKQLCFLPCNVCYISEP</sequence>
<dbReference type="Proteomes" id="UP000327013">
    <property type="component" value="Chromosome 4"/>
</dbReference>
<keyword evidence="2" id="KW-1185">Reference proteome</keyword>
<evidence type="ECO:0000313" key="1">
    <source>
        <dbReference type="EMBL" id="KAE8038121.1"/>
    </source>
</evidence>
<evidence type="ECO:0000313" key="2">
    <source>
        <dbReference type="Proteomes" id="UP000327013"/>
    </source>
</evidence>
<gene>
    <name evidence="1" type="ORF">FH972_010663</name>
</gene>
<proteinExistence type="predicted"/>
<protein>
    <submittedName>
        <fullName evidence="1">Uncharacterized protein</fullName>
    </submittedName>
</protein>
<reference evidence="1 2" key="1">
    <citation type="submission" date="2019-06" db="EMBL/GenBank/DDBJ databases">
        <title>A chromosomal-level reference genome of Carpinus fangiana (Coryloideae, Betulaceae).</title>
        <authorList>
            <person name="Yang X."/>
            <person name="Wang Z."/>
            <person name="Zhang L."/>
            <person name="Hao G."/>
            <person name="Liu J."/>
            <person name="Yang Y."/>
        </authorList>
    </citation>
    <scope>NUCLEOTIDE SEQUENCE [LARGE SCALE GENOMIC DNA]</scope>
    <source>
        <strain evidence="1">Cfa_2016G</strain>
        <tissue evidence="1">Leaf</tissue>
    </source>
</reference>
<organism evidence="1 2">
    <name type="scientific">Carpinus fangiana</name>
    <dbReference type="NCBI Taxonomy" id="176857"/>
    <lineage>
        <taxon>Eukaryota</taxon>
        <taxon>Viridiplantae</taxon>
        <taxon>Streptophyta</taxon>
        <taxon>Embryophyta</taxon>
        <taxon>Tracheophyta</taxon>
        <taxon>Spermatophyta</taxon>
        <taxon>Magnoliopsida</taxon>
        <taxon>eudicotyledons</taxon>
        <taxon>Gunneridae</taxon>
        <taxon>Pentapetalae</taxon>
        <taxon>rosids</taxon>
        <taxon>fabids</taxon>
        <taxon>Fagales</taxon>
        <taxon>Betulaceae</taxon>
        <taxon>Carpinus</taxon>
    </lineage>
</organism>